<feature type="transmembrane region" description="Helical" evidence="6">
    <location>
        <begin position="111"/>
        <end position="133"/>
    </location>
</feature>
<evidence type="ECO:0000256" key="5">
    <source>
        <dbReference type="ARBA" id="ARBA00038359"/>
    </source>
</evidence>
<organism evidence="8 9">
    <name type="scientific">Lophiotrema nucula</name>
    <dbReference type="NCBI Taxonomy" id="690887"/>
    <lineage>
        <taxon>Eukaryota</taxon>
        <taxon>Fungi</taxon>
        <taxon>Dikarya</taxon>
        <taxon>Ascomycota</taxon>
        <taxon>Pezizomycotina</taxon>
        <taxon>Dothideomycetes</taxon>
        <taxon>Pleosporomycetidae</taxon>
        <taxon>Pleosporales</taxon>
        <taxon>Lophiotremataceae</taxon>
        <taxon>Lophiotrema</taxon>
    </lineage>
</organism>
<dbReference type="InterPro" id="IPR049326">
    <property type="entry name" value="Rhodopsin_dom_fungi"/>
</dbReference>
<keyword evidence="3 6" id="KW-1133">Transmembrane helix</keyword>
<dbReference type="PANTHER" id="PTHR33048">
    <property type="entry name" value="PTH11-LIKE INTEGRAL MEMBRANE PROTEIN (AFU_ORTHOLOGUE AFUA_5G11245)"/>
    <property type="match status" value="1"/>
</dbReference>
<feature type="transmembrane region" description="Helical" evidence="6">
    <location>
        <begin position="230"/>
        <end position="249"/>
    </location>
</feature>
<feature type="transmembrane region" description="Helical" evidence="6">
    <location>
        <begin position="34"/>
        <end position="56"/>
    </location>
</feature>
<comment type="subcellular location">
    <subcellularLocation>
        <location evidence="1">Membrane</location>
        <topology evidence="1">Multi-pass membrane protein</topology>
    </subcellularLocation>
</comment>
<protein>
    <recommendedName>
        <fullName evidence="7">Rhodopsin domain-containing protein</fullName>
    </recommendedName>
</protein>
<dbReference type="Pfam" id="PF20684">
    <property type="entry name" value="Fung_rhodopsin"/>
    <property type="match status" value="1"/>
</dbReference>
<dbReference type="PANTHER" id="PTHR33048:SF158">
    <property type="entry name" value="MEMBRANE PROTEIN PTH11-LIKE, PUTATIVE-RELATED"/>
    <property type="match status" value="1"/>
</dbReference>
<evidence type="ECO:0000256" key="4">
    <source>
        <dbReference type="ARBA" id="ARBA00023136"/>
    </source>
</evidence>
<dbReference type="OrthoDB" id="444631at2759"/>
<dbReference type="Proteomes" id="UP000799770">
    <property type="component" value="Unassembled WGS sequence"/>
</dbReference>
<feature type="transmembrane region" description="Helical" evidence="6">
    <location>
        <begin position="68"/>
        <end position="91"/>
    </location>
</feature>
<reference evidence="8" key="1">
    <citation type="journal article" date="2020" name="Stud. Mycol.">
        <title>101 Dothideomycetes genomes: a test case for predicting lifestyles and emergence of pathogens.</title>
        <authorList>
            <person name="Haridas S."/>
            <person name="Albert R."/>
            <person name="Binder M."/>
            <person name="Bloem J."/>
            <person name="Labutti K."/>
            <person name="Salamov A."/>
            <person name="Andreopoulos B."/>
            <person name="Baker S."/>
            <person name="Barry K."/>
            <person name="Bills G."/>
            <person name="Bluhm B."/>
            <person name="Cannon C."/>
            <person name="Castanera R."/>
            <person name="Culley D."/>
            <person name="Daum C."/>
            <person name="Ezra D."/>
            <person name="Gonzalez J."/>
            <person name="Henrissat B."/>
            <person name="Kuo A."/>
            <person name="Liang C."/>
            <person name="Lipzen A."/>
            <person name="Lutzoni F."/>
            <person name="Magnuson J."/>
            <person name="Mondo S."/>
            <person name="Nolan M."/>
            <person name="Ohm R."/>
            <person name="Pangilinan J."/>
            <person name="Park H.-J."/>
            <person name="Ramirez L."/>
            <person name="Alfaro M."/>
            <person name="Sun H."/>
            <person name="Tritt A."/>
            <person name="Yoshinaga Y."/>
            <person name="Zwiers L.-H."/>
            <person name="Turgeon B."/>
            <person name="Goodwin S."/>
            <person name="Spatafora J."/>
            <person name="Crous P."/>
            <person name="Grigoriev I."/>
        </authorList>
    </citation>
    <scope>NUCLEOTIDE SEQUENCE</scope>
    <source>
        <strain evidence="8">CBS 627.86</strain>
    </source>
</reference>
<keyword evidence="4 6" id="KW-0472">Membrane</keyword>
<dbReference type="EMBL" id="ML977337">
    <property type="protein sequence ID" value="KAF2110601.1"/>
    <property type="molecule type" value="Genomic_DNA"/>
</dbReference>
<proteinExistence type="inferred from homology"/>
<comment type="similarity">
    <text evidence="5">Belongs to the SAT4 family.</text>
</comment>
<keyword evidence="9" id="KW-1185">Reference proteome</keyword>
<dbReference type="GO" id="GO:0016020">
    <property type="term" value="C:membrane"/>
    <property type="evidence" value="ECO:0007669"/>
    <property type="project" value="UniProtKB-SubCell"/>
</dbReference>
<feature type="transmembrane region" description="Helical" evidence="6">
    <location>
        <begin position="145"/>
        <end position="170"/>
    </location>
</feature>
<evidence type="ECO:0000313" key="8">
    <source>
        <dbReference type="EMBL" id="KAF2110601.1"/>
    </source>
</evidence>
<evidence type="ECO:0000256" key="2">
    <source>
        <dbReference type="ARBA" id="ARBA00022692"/>
    </source>
</evidence>
<evidence type="ECO:0000256" key="1">
    <source>
        <dbReference type="ARBA" id="ARBA00004141"/>
    </source>
</evidence>
<keyword evidence="2 6" id="KW-0812">Transmembrane</keyword>
<evidence type="ECO:0000259" key="7">
    <source>
        <dbReference type="Pfam" id="PF20684"/>
    </source>
</evidence>
<evidence type="ECO:0000256" key="3">
    <source>
        <dbReference type="ARBA" id="ARBA00022989"/>
    </source>
</evidence>
<evidence type="ECO:0000256" key="6">
    <source>
        <dbReference type="SAM" id="Phobius"/>
    </source>
</evidence>
<feature type="transmembrane region" description="Helical" evidence="6">
    <location>
        <begin position="190"/>
        <end position="209"/>
    </location>
</feature>
<evidence type="ECO:0000313" key="9">
    <source>
        <dbReference type="Proteomes" id="UP000799770"/>
    </source>
</evidence>
<dbReference type="AlphaFoldDB" id="A0A6A5YWT2"/>
<feature type="transmembrane region" description="Helical" evidence="6">
    <location>
        <begin position="269"/>
        <end position="296"/>
    </location>
</feature>
<accession>A0A6A5YWT2</accession>
<sequence>MLSSSRYDLSKIPLIPNPNGSPPNFVDPPTLAPVLRGVICTMISVSANFVVIRFIASHRQHKRPQMDDYFGLMAWLLATVCGISAMLSLKTDRHAWDVPVSFIDEFWLKNATVNCLLVGPALWFAKAAIALVYMRLFGIHQWLRVACWILIILSAPVYWHTVPLCGVYMFPHGNESWDLSLAKKGTKMGVPSAIVGSLNVALDLCLLLLPQPIIWRMSLSLRKRAGVAGVFMTAGLGLSMSTLSLYYRILLLRSTTDFTDTTWYSTACYLTVSVEMFITIIVSCVPACAFCWNTFVRDTALLARLRYLMRISRLEKPTSTFEPERKPGEVFVIHSDHRNSYDLSLSDGKEKVEGPDH</sequence>
<dbReference type="InterPro" id="IPR052337">
    <property type="entry name" value="SAT4-like"/>
</dbReference>
<name>A0A6A5YWT2_9PLEO</name>
<feature type="domain" description="Rhodopsin" evidence="7">
    <location>
        <begin position="52"/>
        <end position="290"/>
    </location>
</feature>
<gene>
    <name evidence="8" type="ORF">BDV96DRAFT_552902</name>
</gene>